<dbReference type="KEGG" id="mema:MMAB1_2959"/>
<accession>A0A0X3BPQ4</accession>
<protein>
    <submittedName>
        <fullName evidence="1">Uncharacterized protein</fullName>
    </submittedName>
</protein>
<sequence>MAVGRIMALFVPRAWLVRGGGEPPQGDSHHGPQHGVRAWGMGCFPAYSRSLCPMNAQHPFAIIRAIRTRTHKIR</sequence>
<gene>
    <name evidence="1" type="ORF">MMAB1_2959</name>
</gene>
<reference evidence="1 2" key="1">
    <citation type="submission" date="2016-01" db="EMBL/GenBank/DDBJ databases">
        <authorList>
            <person name="Manzoor S."/>
        </authorList>
    </citation>
    <scope>NUCLEOTIDE SEQUENCE [LARGE SCALE GENOMIC DNA]</scope>
    <source>
        <strain evidence="1">Methanoculleus sp MAB1</strain>
    </source>
</reference>
<evidence type="ECO:0000313" key="2">
    <source>
        <dbReference type="Proteomes" id="UP000069850"/>
    </source>
</evidence>
<proteinExistence type="predicted"/>
<name>A0A0X3BPQ4_9EURY</name>
<dbReference type="EMBL" id="LT158599">
    <property type="protein sequence ID" value="CVK34172.1"/>
    <property type="molecule type" value="Genomic_DNA"/>
</dbReference>
<evidence type="ECO:0000313" key="1">
    <source>
        <dbReference type="EMBL" id="CVK34172.1"/>
    </source>
</evidence>
<dbReference type="AlphaFoldDB" id="A0A0X3BPQ4"/>
<dbReference type="Proteomes" id="UP000069850">
    <property type="component" value="Chromosome 1"/>
</dbReference>
<organism evidence="1 2">
    <name type="scientific">Methanoculleus bourgensis</name>
    <dbReference type="NCBI Taxonomy" id="83986"/>
    <lineage>
        <taxon>Archaea</taxon>
        <taxon>Methanobacteriati</taxon>
        <taxon>Methanobacteriota</taxon>
        <taxon>Stenosarchaea group</taxon>
        <taxon>Methanomicrobia</taxon>
        <taxon>Methanomicrobiales</taxon>
        <taxon>Methanomicrobiaceae</taxon>
        <taxon>Methanoculleus</taxon>
    </lineage>
</organism>